<protein>
    <submittedName>
        <fullName evidence="1">Uncharacterized protein</fullName>
    </submittedName>
</protein>
<organism evidence="1 2">
    <name type="scientific">Exophiala bonariae</name>
    <dbReference type="NCBI Taxonomy" id="1690606"/>
    <lineage>
        <taxon>Eukaryota</taxon>
        <taxon>Fungi</taxon>
        <taxon>Dikarya</taxon>
        <taxon>Ascomycota</taxon>
        <taxon>Pezizomycotina</taxon>
        <taxon>Eurotiomycetes</taxon>
        <taxon>Chaetothyriomycetidae</taxon>
        <taxon>Chaetothyriales</taxon>
        <taxon>Herpotrichiellaceae</taxon>
        <taxon>Exophiala</taxon>
    </lineage>
</organism>
<comment type="caution">
    <text evidence="1">The sequence shown here is derived from an EMBL/GenBank/DDBJ whole genome shotgun (WGS) entry which is preliminary data.</text>
</comment>
<name>A0AAV9NNQ4_9EURO</name>
<gene>
    <name evidence="1" type="ORF">LTR84_007864</name>
</gene>
<dbReference type="GeneID" id="89976029"/>
<accession>A0AAV9NNQ4</accession>
<dbReference type="Proteomes" id="UP001358417">
    <property type="component" value="Unassembled WGS sequence"/>
</dbReference>
<dbReference type="InterPro" id="IPR053037">
    <property type="entry name" value="Pericyclase_pydY-like"/>
</dbReference>
<evidence type="ECO:0000313" key="2">
    <source>
        <dbReference type="Proteomes" id="UP001358417"/>
    </source>
</evidence>
<dbReference type="RefSeq" id="XP_064710419.1">
    <property type="nucleotide sequence ID" value="XM_064851416.1"/>
</dbReference>
<evidence type="ECO:0000313" key="1">
    <source>
        <dbReference type="EMBL" id="KAK5061322.1"/>
    </source>
</evidence>
<dbReference type="PANTHER" id="PTHR38115">
    <property type="entry name" value="LIPOCALIN-LIKE DOMAIN-CONTAINING PROTEIN"/>
    <property type="match status" value="1"/>
</dbReference>
<keyword evidence="2" id="KW-1185">Reference proteome</keyword>
<proteinExistence type="predicted"/>
<dbReference type="PANTHER" id="PTHR38115:SF1">
    <property type="entry name" value="LIPOCALIN-LIKE DOMAIN-CONTAINING PROTEIN"/>
    <property type="match status" value="1"/>
</dbReference>
<sequence>MKHVIPDLLNLKAEHKGLQAKVAAPTEKTLQNLAGKWKLNGIQSDEFSQVLAMQGVNALLRKAISVASVQLKISQPSKQEIHMEQTATAASIPGTTEEYILDWQWRQNHDAFFGDIEGRSRWISNKDVGASGTDGIWLEGDSEDMLIQAVGKKPDDAWTATHLWGFEEIDGERKHTRRVNVTSKNGETVNVRMVYDYDGD</sequence>
<dbReference type="AlphaFoldDB" id="A0AAV9NNQ4"/>
<dbReference type="InterPro" id="IPR012674">
    <property type="entry name" value="Calycin"/>
</dbReference>
<dbReference type="SUPFAM" id="SSF50814">
    <property type="entry name" value="Lipocalins"/>
    <property type="match status" value="1"/>
</dbReference>
<dbReference type="Gene3D" id="2.40.128.20">
    <property type="match status" value="1"/>
</dbReference>
<dbReference type="EMBL" id="JAVRRD010000003">
    <property type="protein sequence ID" value="KAK5061322.1"/>
    <property type="molecule type" value="Genomic_DNA"/>
</dbReference>
<reference evidence="1 2" key="1">
    <citation type="submission" date="2023-08" db="EMBL/GenBank/DDBJ databases">
        <title>Black Yeasts Isolated from many extreme environments.</title>
        <authorList>
            <person name="Coleine C."/>
            <person name="Stajich J.E."/>
            <person name="Selbmann L."/>
        </authorList>
    </citation>
    <scope>NUCLEOTIDE SEQUENCE [LARGE SCALE GENOMIC DNA]</scope>
    <source>
        <strain evidence="1 2">CCFEE 5792</strain>
    </source>
</reference>